<proteinExistence type="inferred from homology"/>
<evidence type="ECO:0000256" key="5">
    <source>
        <dbReference type="ARBA" id="ARBA00023270"/>
    </source>
</evidence>
<evidence type="ECO:0000256" key="6">
    <source>
        <dbReference type="ARBA" id="ARBA00052005"/>
    </source>
</evidence>
<dbReference type="InterPro" id="IPR023214">
    <property type="entry name" value="HAD_sf"/>
</dbReference>
<dbReference type="EC" id="3.11.1.1" evidence="8 9"/>
<sequence>MISHSRSKHMNKSVEAVILDWAGTVVDFGSFAPTQIFVDAFAQAFNFKISLSEARGPMGMGKIDHIRALLNEPNIRTRWTAQFGHPPSEEEAQHIYRTFMPLQIAQVVHFAKPIEGALEAISTIRAQGIKIGSCSGYPKAVMDVLVPKAAEYGYQPDCVVASDEIAAGSRPGPWMALKNVIELGIMSVARCVKVDDAVTGIAEGLNAGMWTVGLSVSGNEFGATFEQYQTMEQAEIENRKRIAENKLRTAGAHYIIDTLANLPAVIEDINQRIANNQKP</sequence>
<evidence type="ECO:0000256" key="2">
    <source>
        <dbReference type="ARBA" id="ARBA00022723"/>
    </source>
</evidence>
<dbReference type="InterPro" id="IPR036412">
    <property type="entry name" value="HAD-like_sf"/>
</dbReference>
<comment type="similarity">
    <text evidence="9">Belongs to the HAD-like hydrolase superfamily. PhnX family.</text>
</comment>
<feature type="binding site" evidence="9">
    <location>
        <position position="22"/>
    </location>
    <ligand>
        <name>Mg(2+)</name>
        <dbReference type="ChEBI" id="CHEBI:18420"/>
    </ligand>
</feature>
<dbReference type="GO" id="GO:0005829">
    <property type="term" value="C:cytosol"/>
    <property type="evidence" value="ECO:0007669"/>
    <property type="project" value="TreeGrafter"/>
</dbReference>
<evidence type="ECO:0000256" key="3">
    <source>
        <dbReference type="ARBA" id="ARBA00022801"/>
    </source>
</evidence>
<feature type="active site" description="Nucleophile" evidence="9">
    <location>
        <position position="20"/>
    </location>
</feature>
<evidence type="ECO:0000256" key="9">
    <source>
        <dbReference type="HAMAP-Rule" id="MF_01375"/>
    </source>
</evidence>
<dbReference type="GO" id="GO:0050194">
    <property type="term" value="F:phosphonoacetaldehyde hydrolase activity"/>
    <property type="evidence" value="ECO:0007669"/>
    <property type="project" value="UniProtKB-UniRule"/>
</dbReference>
<dbReference type="Gene3D" id="1.10.150.240">
    <property type="entry name" value="Putative phosphatase, domain 2"/>
    <property type="match status" value="1"/>
</dbReference>
<comment type="catalytic activity">
    <reaction evidence="6 9">
        <text>phosphonoacetaldehyde + H2O = acetaldehyde + phosphate + H(+)</text>
        <dbReference type="Rhea" id="RHEA:18905"/>
        <dbReference type="ChEBI" id="CHEBI:15343"/>
        <dbReference type="ChEBI" id="CHEBI:15377"/>
        <dbReference type="ChEBI" id="CHEBI:15378"/>
        <dbReference type="ChEBI" id="CHEBI:43474"/>
        <dbReference type="ChEBI" id="CHEBI:58383"/>
        <dbReference type="EC" id="3.11.1.1"/>
    </reaction>
</comment>
<dbReference type="PANTHER" id="PTHR43434">
    <property type="entry name" value="PHOSPHOGLYCOLATE PHOSPHATASE"/>
    <property type="match status" value="1"/>
</dbReference>
<evidence type="ECO:0000256" key="4">
    <source>
        <dbReference type="ARBA" id="ARBA00022842"/>
    </source>
</evidence>
<name>A0A4Y6GSN4_PROMI</name>
<comment type="cofactor">
    <cofactor evidence="9">
        <name>Mg(2+)</name>
        <dbReference type="ChEBI" id="CHEBI:18420"/>
    </cofactor>
    <text evidence="9">Binds 1 Mg(2+) ion per subunit.</text>
</comment>
<dbReference type="Pfam" id="PF00702">
    <property type="entry name" value="Hydrolase"/>
    <property type="match status" value="1"/>
</dbReference>
<feature type="binding site" evidence="9">
    <location>
        <position position="20"/>
    </location>
    <ligand>
        <name>Mg(2+)</name>
        <dbReference type="ChEBI" id="CHEBI:18420"/>
    </ligand>
</feature>
<dbReference type="GO" id="GO:0006281">
    <property type="term" value="P:DNA repair"/>
    <property type="evidence" value="ECO:0007669"/>
    <property type="project" value="TreeGrafter"/>
</dbReference>
<organism evidence="10">
    <name type="scientific">Proteus mirabilis</name>
    <dbReference type="NCBI Taxonomy" id="584"/>
    <lineage>
        <taxon>Bacteria</taxon>
        <taxon>Pseudomonadati</taxon>
        <taxon>Pseudomonadota</taxon>
        <taxon>Gammaproteobacteria</taxon>
        <taxon>Enterobacterales</taxon>
        <taxon>Morganellaceae</taxon>
        <taxon>Proteus</taxon>
    </lineage>
</organism>
<keyword evidence="2 9" id="KW-0479">Metal-binding</keyword>
<feature type="active site" description="Schiff-base intermediate with substrate" evidence="9">
    <location>
        <position position="62"/>
    </location>
</feature>
<dbReference type="PANTHER" id="PTHR43434:SF19">
    <property type="entry name" value="PHOSPHONOACETALDEHYDE HYDROLASE"/>
    <property type="match status" value="1"/>
</dbReference>
<evidence type="ECO:0000256" key="7">
    <source>
        <dbReference type="ARBA" id="ARBA00056573"/>
    </source>
</evidence>
<reference evidence="10" key="1">
    <citation type="submission" date="2019-04" db="EMBL/GenBank/DDBJ databases">
        <title>Genetic environment of the functional class 2 integron in clinical Proteus mirabilis isolates.</title>
        <authorList>
            <person name="Xiao L."/>
            <person name="Hu Q."/>
            <person name="Li G."/>
            <person name="Wang X."/>
            <person name="Wei Q."/>
        </authorList>
    </citation>
    <scope>NUCLEOTIDE SEQUENCE</scope>
    <source>
        <strain evidence="10">47437</strain>
    </source>
</reference>
<dbReference type="SFLD" id="SFLDG01135">
    <property type="entry name" value="C1.5.6:_HAD__Beta-PGM__Phospha"/>
    <property type="match status" value="1"/>
</dbReference>
<evidence type="ECO:0000256" key="8">
    <source>
        <dbReference type="ARBA" id="ARBA00066472"/>
    </source>
</evidence>
<evidence type="ECO:0000256" key="1">
    <source>
        <dbReference type="ARBA" id="ARBA00011738"/>
    </source>
</evidence>
<dbReference type="InterPro" id="IPR023198">
    <property type="entry name" value="PGP-like_dom2"/>
</dbReference>
<dbReference type="InterPro" id="IPR050155">
    <property type="entry name" value="HAD-like_hydrolase_sf"/>
</dbReference>
<dbReference type="CDD" id="cd02586">
    <property type="entry name" value="HAD_PHN"/>
    <property type="match status" value="1"/>
</dbReference>
<keyword evidence="5 9" id="KW-0704">Schiff base</keyword>
<accession>A0A4Y6GSN4</accession>
<dbReference type="NCBIfam" id="TIGR01509">
    <property type="entry name" value="HAD-SF-IA-v3"/>
    <property type="match status" value="1"/>
</dbReference>
<dbReference type="InterPro" id="IPR006439">
    <property type="entry name" value="HAD-SF_hydro_IA"/>
</dbReference>
<dbReference type="Gene3D" id="3.40.50.1000">
    <property type="entry name" value="HAD superfamily/HAD-like"/>
    <property type="match status" value="1"/>
</dbReference>
<evidence type="ECO:0000313" key="10">
    <source>
        <dbReference type="EMBL" id="QDF46347.1"/>
    </source>
</evidence>
<keyword evidence="4 9" id="KW-0460">Magnesium</keyword>
<dbReference type="SFLD" id="SFLDG01129">
    <property type="entry name" value="C1.5:_HAD__Beta-PGM__Phosphata"/>
    <property type="match status" value="1"/>
</dbReference>
<dbReference type="FunFam" id="1.10.150.240:FF:000006">
    <property type="entry name" value="Phosphonoacetaldehyde hydrolase"/>
    <property type="match status" value="1"/>
</dbReference>
<dbReference type="GO" id="GO:0008967">
    <property type="term" value="F:phosphoglycolate phosphatase activity"/>
    <property type="evidence" value="ECO:0007669"/>
    <property type="project" value="TreeGrafter"/>
</dbReference>
<dbReference type="GO" id="GO:0019700">
    <property type="term" value="P:organic phosphonate catabolic process"/>
    <property type="evidence" value="ECO:0007669"/>
    <property type="project" value="InterPro"/>
</dbReference>
<keyword evidence="3 9" id="KW-0378">Hydrolase</keyword>
<dbReference type="NCBIfam" id="TIGR01422">
    <property type="entry name" value="phosphonatase"/>
    <property type="match status" value="1"/>
</dbReference>
<comment type="subunit">
    <text evidence="1 9">Homodimer.</text>
</comment>
<dbReference type="SUPFAM" id="SSF56784">
    <property type="entry name" value="HAD-like"/>
    <property type="match status" value="1"/>
</dbReference>
<dbReference type="EMBL" id="MK790604">
    <property type="protein sequence ID" value="QDF46347.1"/>
    <property type="molecule type" value="Genomic_DNA"/>
</dbReference>
<dbReference type="AlphaFoldDB" id="A0A4Y6GSN4"/>
<feature type="binding site" evidence="9">
    <location>
        <position position="196"/>
    </location>
    <ligand>
        <name>Mg(2+)</name>
        <dbReference type="ChEBI" id="CHEBI:18420"/>
    </ligand>
</feature>
<comment type="function">
    <text evidence="7 9">Involved in phosphonate degradation.</text>
</comment>
<dbReference type="InterPro" id="IPR006323">
    <property type="entry name" value="Phosphonoacetald_hydro"/>
</dbReference>
<gene>
    <name evidence="9" type="primary">phnX</name>
</gene>
<dbReference type="SFLD" id="SFLDS00003">
    <property type="entry name" value="Haloacid_Dehalogenase"/>
    <property type="match status" value="1"/>
</dbReference>
<dbReference type="SFLD" id="SFLDF00038">
    <property type="entry name" value="phosphonoacetaldehyde_hydrolas"/>
    <property type="match status" value="1"/>
</dbReference>
<protein>
    <recommendedName>
        <fullName evidence="8 9">Phosphonoacetaldehyde hydrolase</fullName>
        <shortName evidence="9">Phosphonatase</shortName>
        <ecNumber evidence="8 9">3.11.1.1</ecNumber>
    </recommendedName>
    <alternativeName>
        <fullName evidence="9">Phosphonoacetaldehyde phosphonohydrolase</fullName>
    </alternativeName>
</protein>
<dbReference type="GO" id="GO:0000287">
    <property type="term" value="F:magnesium ion binding"/>
    <property type="evidence" value="ECO:0007669"/>
    <property type="project" value="UniProtKB-UniRule"/>
</dbReference>
<dbReference type="HAMAP" id="MF_01375">
    <property type="entry name" value="PhnX"/>
    <property type="match status" value="1"/>
</dbReference>